<reference evidence="2 3" key="1">
    <citation type="journal article" date="2013" name="Biodegradation">
        <title>Occurrence of 4-tert-butylphenol (4-t-BP) biodegradation in an aquatic sample caused by the presence of Spirodela polyrrhiza and isolation of a 4-t-BP-utilizing bacterium.</title>
        <authorList>
            <person name="Ogata Y."/>
            <person name="Toyama T."/>
            <person name="Yu N."/>
            <person name="Wang X."/>
            <person name="Sei K."/>
            <person name="Ike M."/>
        </authorList>
    </citation>
    <scope>NUCLEOTIDE SEQUENCE [LARGE SCALE GENOMIC DNA]</scope>
    <source>
        <strain evidence="2 3">OMI</strain>
    </source>
</reference>
<comment type="caution">
    <text evidence="2">The sequence shown here is derived from an EMBL/GenBank/DDBJ whole genome shotgun (WGS) entry which is preliminary data.</text>
</comment>
<organism evidence="2 3">
    <name type="scientific">Sphingobium fuliginis (strain ATCC 27551)</name>
    <dbReference type="NCBI Taxonomy" id="336203"/>
    <lineage>
        <taxon>Bacteria</taxon>
        <taxon>Pseudomonadati</taxon>
        <taxon>Pseudomonadota</taxon>
        <taxon>Alphaproteobacteria</taxon>
        <taxon>Sphingomonadales</taxon>
        <taxon>Sphingomonadaceae</taxon>
        <taxon>Sphingobium</taxon>
    </lineage>
</organism>
<evidence type="ECO:0000313" key="3">
    <source>
        <dbReference type="Proteomes" id="UP000221538"/>
    </source>
</evidence>
<dbReference type="EMBL" id="BEWI01000030">
    <property type="protein sequence ID" value="GAY20580.1"/>
    <property type="molecule type" value="Genomic_DNA"/>
</dbReference>
<accession>A0A292ZCG9</accession>
<feature type="compositionally biased region" description="Basic and acidic residues" evidence="1">
    <location>
        <begin position="30"/>
        <end position="39"/>
    </location>
</feature>
<dbReference type="Proteomes" id="UP000221538">
    <property type="component" value="Unassembled WGS sequence"/>
</dbReference>
<feature type="region of interest" description="Disordered" evidence="1">
    <location>
        <begin position="1"/>
        <end position="39"/>
    </location>
</feature>
<evidence type="ECO:0000313" key="2">
    <source>
        <dbReference type="EMBL" id="GAY20580.1"/>
    </source>
</evidence>
<evidence type="ECO:0000256" key="1">
    <source>
        <dbReference type="SAM" id="MobiDB-lite"/>
    </source>
</evidence>
<dbReference type="AlphaFoldDB" id="A0A292ZCG9"/>
<sequence>MHSREVRWNERRGRRNGEGLPGNDSGKPAPDGRDRMSGV</sequence>
<proteinExistence type="predicted"/>
<reference evidence="2 3" key="2">
    <citation type="journal article" date="2013" name="Environ. Sci. Technol.">
        <title>The 4-tert-butylphenol-utilizing bacterium Sphingobium fuliginis OMI can degrade bisphenols via phenolic ring hydroxylation and meta-cleavage pathway.</title>
        <authorList>
            <person name="Ogata Y."/>
            <person name="Goda S."/>
            <person name="Toyama T."/>
            <person name="Sei K."/>
            <person name="Ike M."/>
        </authorList>
    </citation>
    <scope>NUCLEOTIDE SEQUENCE [LARGE SCALE GENOMIC DNA]</scope>
    <source>
        <strain evidence="2 3">OMI</strain>
    </source>
</reference>
<gene>
    <name evidence="2" type="ORF">SFOMI_1105</name>
</gene>
<feature type="compositionally biased region" description="Basic and acidic residues" evidence="1">
    <location>
        <begin position="1"/>
        <end position="17"/>
    </location>
</feature>
<name>A0A292ZCG9_SPHSA</name>
<protein>
    <submittedName>
        <fullName evidence="2">Uncharacterized protein</fullName>
    </submittedName>
</protein>